<evidence type="ECO:0000256" key="5">
    <source>
        <dbReference type="ARBA" id="ARBA00022617"/>
    </source>
</evidence>
<dbReference type="GO" id="GO:0042597">
    <property type="term" value="C:periplasmic space"/>
    <property type="evidence" value="ECO:0007669"/>
    <property type="project" value="UniProtKB-SubCell"/>
</dbReference>
<dbReference type="SUPFAM" id="SSF48695">
    <property type="entry name" value="Multiheme cytochromes"/>
    <property type="match status" value="1"/>
</dbReference>
<keyword evidence="5" id="KW-0349">Heme</keyword>
<keyword evidence="6 14" id="KW-0285">Flavoprotein</keyword>
<comment type="subunit">
    <text evidence="3">Monomer.</text>
</comment>
<feature type="chain" id="PRO_5027146049" description="Fumarate reductase" evidence="14">
    <location>
        <begin position="26"/>
        <end position="598"/>
    </location>
</feature>
<keyword evidence="14" id="KW-0732">Signal</keyword>
<dbReference type="InterPro" id="IPR003953">
    <property type="entry name" value="FAD-dep_OxRdtase_2_FAD-bd"/>
</dbReference>
<dbReference type="GO" id="GO:0010181">
    <property type="term" value="F:FMN binding"/>
    <property type="evidence" value="ECO:0007669"/>
    <property type="project" value="InterPro"/>
</dbReference>
<dbReference type="InterPro" id="IPR050315">
    <property type="entry name" value="FAD-oxidoreductase_2"/>
</dbReference>
<dbReference type="Gene3D" id="3.90.700.10">
    <property type="entry name" value="Succinate dehydrogenase/fumarate reductase flavoprotein, catalytic domain"/>
    <property type="match status" value="1"/>
</dbReference>
<evidence type="ECO:0000256" key="4">
    <source>
        <dbReference type="ARBA" id="ARBA00022448"/>
    </source>
</evidence>
<comment type="subcellular location">
    <subcellularLocation>
        <location evidence="2">Periplasm</location>
    </subcellularLocation>
</comment>
<evidence type="ECO:0000256" key="6">
    <source>
        <dbReference type="ARBA" id="ARBA00022630"/>
    </source>
</evidence>
<feature type="signal peptide" evidence="14">
    <location>
        <begin position="1"/>
        <end position="25"/>
    </location>
</feature>
<dbReference type="EC" id="1.3.2.4" evidence="14"/>
<keyword evidence="12" id="KW-0408">Iron</keyword>
<gene>
    <name evidence="17" type="ORF">GNT65_15525</name>
</gene>
<dbReference type="Gene3D" id="1.10.1130.10">
    <property type="entry name" value="Flavocytochrome C3, Chain A"/>
    <property type="match status" value="1"/>
</dbReference>
<comment type="cofactor">
    <cofactor evidence="1">
        <name>heme c</name>
        <dbReference type="ChEBI" id="CHEBI:61717"/>
    </cofactor>
</comment>
<dbReference type="Pfam" id="PF14537">
    <property type="entry name" value="Cytochrom_c3_2"/>
    <property type="match status" value="1"/>
</dbReference>
<sequence length="598" mass="63479">MKKMKLAVCLATLMGTAGFMGNAMAADNLADFHAENQECDSCHQPDGELSNDSLTYENAQCVSCHGTLAEVAEETKHEHYNAHDSHFPGDVSCTSCHSAHEKSMVYCDSCHSFDFNMPYAKKWERHEPTIAELAKDKAERQAALASAPRDTVDVVVVGSGGAGFSAAVSAHDNGAKVILIEKEPVIGGNAKLAAGGMNAAWTDQQKAKNIKDSPELMYKDTMKGGRNINDPALVEILSSHSKGSVDWMTAMGADLNDVGRMGGASVNRSHRPTGGAGVGAHVVQVLYDNAVKRNIDIRMNTRGVEVLKDDSGKVKGILVKGMYKGYYWVKTDAVILATGGFAKNNDRVAKLDPKLKGFISTNQPGAVGDGLDVAANAGAAMKDVEYIQAHPTLSVKGGVMVTEAVRGNGAILVNREGKRFVNEITTRDKASAAILAQTGKSAFLIFDDSVRKSLKKIDKYIGLGVAPTADSLVKLGEMKGVGIDGKALTETVARYNSFVTSGKDADFERPNLPRALNEGNYYAIEVTPGVHHTMGGVMIDTKAEVMNAKKQVIPGLYGAGEVTGGVHGANRLGGNAISDIITFGRLAGEEAAKYSKKN</sequence>
<dbReference type="InterPro" id="IPR012286">
    <property type="entry name" value="Tetrahaem_cytochrome"/>
</dbReference>
<dbReference type="SUPFAM" id="SSF51905">
    <property type="entry name" value="FAD/NAD(P)-binding domain"/>
    <property type="match status" value="1"/>
</dbReference>
<dbReference type="Pfam" id="PF00890">
    <property type="entry name" value="FAD_binding_2"/>
    <property type="match status" value="1"/>
</dbReference>
<evidence type="ECO:0000256" key="2">
    <source>
        <dbReference type="ARBA" id="ARBA00004418"/>
    </source>
</evidence>
<dbReference type="NCBIfam" id="TIGR01813">
    <property type="entry name" value="flavo_cyto_c"/>
    <property type="match status" value="1"/>
</dbReference>
<dbReference type="FunFam" id="3.90.700.10:FF:000007">
    <property type="entry name" value="NADH-dependent fumarate reductase"/>
    <property type="match status" value="1"/>
</dbReference>
<dbReference type="InterPro" id="IPR036280">
    <property type="entry name" value="Multihaem_cyt_sf"/>
</dbReference>
<evidence type="ECO:0000256" key="3">
    <source>
        <dbReference type="ARBA" id="ARBA00011245"/>
    </source>
</evidence>
<evidence type="ECO:0000256" key="12">
    <source>
        <dbReference type="ARBA" id="ARBA00023004"/>
    </source>
</evidence>
<dbReference type="RefSeq" id="WP_160797810.1">
    <property type="nucleotide sequence ID" value="NZ_CANMWR010000001.1"/>
</dbReference>
<evidence type="ECO:0000256" key="7">
    <source>
        <dbReference type="ARBA" id="ARBA00022723"/>
    </source>
</evidence>
<dbReference type="PANTHER" id="PTHR43400:SF7">
    <property type="entry name" value="FAD-DEPENDENT OXIDOREDUCTASE 2 FAD BINDING DOMAIN-CONTAINING PROTEIN"/>
    <property type="match status" value="1"/>
</dbReference>
<dbReference type="FunFam" id="3.50.50.60:FF:000154">
    <property type="entry name" value="Fumarate reductase flavoprotein subunit"/>
    <property type="match status" value="1"/>
</dbReference>
<dbReference type="SUPFAM" id="SSF56425">
    <property type="entry name" value="Succinate dehydrogenase/fumarate reductase flavoprotein, catalytic domain"/>
    <property type="match status" value="1"/>
</dbReference>
<evidence type="ECO:0000259" key="16">
    <source>
        <dbReference type="Pfam" id="PF14537"/>
    </source>
</evidence>
<evidence type="ECO:0000256" key="11">
    <source>
        <dbReference type="ARBA" id="ARBA00023002"/>
    </source>
</evidence>
<dbReference type="GO" id="GO:0016627">
    <property type="term" value="F:oxidoreductase activity, acting on the CH-CH group of donors"/>
    <property type="evidence" value="ECO:0007669"/>
    <property type="project" value="UniProtKB-ARBA"/>
</dbReference>
<keyword evidence="18" id="KW-1185">Reference proteome</keyword>
<name>A0A6L7I2A4_9GAMM</name>
<dbReference type="InterPro" id="IPR027477">
    <property type="entry name" value="Succ_DH/fumarate_Rdtase_cat_sf"/>
</dbReference>
<keyword evidence="4" id="KW-0813">Transport</keyword>
<keyword evidence="11 14" id="KW-0560">Oxidoreductase</keyword>
<comment type="cofactor">
    <cofactor evidence="14">
        <name>FAD</name>
        <dbReference type="ChEBI" id="CHEBI:57692"/>
    </cofactor>
    <text evidence="14">Binds 1 FAD per subunit.</text>
</comment>
<evidence type="ECO:0000259" key="15">
    <source>
        <dbReference type="Pfam" id="PF00890"/>
    </source>
</evidence>
<dbReference type="CDD" id="cd08168">
    <property type="entry name" value="Cytochrom_C3"/>
    <property type="match status" value="1"/>
</dbReference>
<dbReference type="PRINTS" id="PR00368">
    <property type="entry name" value="FADPNR"/>
</dbReference>
<organism evidence="17 18">
    <name type="scientific">Shewanella insulae</name>
    <dbReference type="NCBI Taxonomy" id="2681496"/>
    <lineage>
        <taxon>Bacteria</taxon>
        <taxon>Pseudomonadati</taxon>
        <taxon>Pseudomonadota</taxon>
        <taxon>Gammaproteobacteria</taxon>
        <taxon>Alteromonadales</taxon>
        <taxon>Shewanellaceae</taxon>
        <taxon>Shewanella</taxon>
    </lineage>
</organism>
<evidence type="ECO:0000256" key="8">
    <source>
        <dbReference type="ARBA" id="ARBA00022764"/>
    </source>
</evidence>
<protein>
    <recommendedName>
        <fullName evidence="14">Fumarate reductase</fullName>
        <ecNumber evidence="14">1.3.2.4</ecNumber>
    </recommendedName>
</protein>
<evidence type="ECO:0000256" key="9">
    <source>
        <dbReference type="ARBA" id="ARBA00022827"/>
    </source>
</evidence>
<evidence type="ECO:0000313" key="18">
    <source>
        <dbReference type="Proteomes" id="UP000474778"/>
    </source>
</evidence>
<comment type="caution">
    <text evidence="17">The sequence shown here is derived from an EMBL/GenBank/DDBJ whole genome shotgun (WGS) entry which is preliminary data.</text>
</comment>
<keyword evidence="8" id="KW-0574">Periplasm</keyword>
<evidence type="ECO:0000313" key="17">
    <source>
        <dbReference type="EMBL" id="MXR70074.1"/>
    </source>
</evidence>
<evidence type="ECO:0000256" key="10">
    <source>
        <dbReference type="ARBA" id="ARBA00022982"/>
    </source>
</evidence>
<dbReference type="InterPro" id="IPR010960">
    <property type="entry name" value="Flavocytochrome_c"/>
</dbReference>
<dbReference type="PANTHER" id="PTHR43400">
    <property type="entry name" value="FUMARATE REDUCTASE"/>
    <property type="match status" value="1"/>
</dbReference>
<accession>A0A6L7I2A4</accession>
<dbReference type="GO" id="GO:0046872">
    <property type="term" value="F:metal ion binding"/>
    <property type="evidence" value="ECO:0007669"/>
    <property type="project" value="UniProtKB-KW"/>
</dbReference>
<comment type="similarity">
    <text evidence="14">Belongs to the FAD-dependent oxidoreductase 2 family. FRD/SDH subfamily.</text>
</comment>
<keyword evidence="7" id="KW-0479">Metal-binding</keyword>
<dbReference type="FunFam" id="1.10.1130.10:FF:000003">
    <property type="entry name" value="Fumarate reductase flavoprotein subunit"/>
    <property type="match status" value="1"/>
</dbReference>
<comment type="similarity">
    <text evidence="13">In the C-terminal section; belongs to the FAD-dependent oxidoreductase 2 family. FRD/SDH subfamily.</text>
</comment>
<feature type="domain" description="Tetrahaem cytochrome" evidence="16">
    <location>
        <begin position="32"/>
        <end position="112"/>
    </location>
</feature>
<evidence type="ECO:0000256" key="1">
    <source>
        <dbReference type="ARBA" id="ARBA00001926"/>
    </source>
</evidence>
<keyword evidence="10" id="KW-0249">Electron transport</keyword>
<dbReference type="AlphaFoldDB" id="A0A6L7I2A4"/>
<dbReference type="Gene3D" id="3.50.50.60">
    <property type="entry name" value="FAD/NAD(P)-binding domain"/>
    <property type="match status" value="1"/>
</dbReference>
<comment type="catalytic activity">
    <reaction evidence="14">
        <text>2 Fe(III)-[cytochrome c] + succinate = fumarate + 2 Fe(II)-[cytochrome c] + 2 H(+)</text>
        <dbReference type="Rhea" id="RHEA:77903"/>
        <dbReference type="Rhea" id="RHEA-COMP:10350"/>
        <dbReference type="Rhea" id="RHEA-COMP:14399"/>
        <dbReference type="ChEBI" id="CHEBI:15378"/>
        <dbReference type="ChEBI" id="CHEBI:29033"/>
        <dbReference type="ChEBI" id="CHEBI:29034"/>
        <dbReference type="ChEBI" id="CHEBI:29806"/>
        <dbReference type="ChEBI" id="CHEBI:30031"/>
        <dbReference type="EC" id="1.3.2.4"/>
    </reaction>
</comment>
<dbReference type="EMBL" id="WRPA01000015">
    <property type="protein sequence ID" value="MXR70074.1"/>
    <property type="molecule type" value="Genomic_DNA"/>
</dbReference>
<feature type="domain" description="FAD-dependent oxidoreductase 2 FAD-binding" evidence="15">
    <location>
        <begin position="153"/>
        <end position="576"/>
    </location>
</feature>
<reference evidence="17 18" key="1">
    <citation type="submission" date="2019-12" db="EMBL/GenBank/DDBJ databases">
        <title>Shewanella insulae sp. nov., isolated from a tidal flat.</title>
        <authorList>
            <person name="Yoon J.-H."/>
        </authorList>
    </citation>
    <scope>NUCLEOTIDE SEQUENCE [LARGE SCALE GENOMIC DNA]</scope>
    <source>
        <strain evidence="17 18">JBTF-M18</strain>
    </source>
</reference>
<dbReference type="InterPro" id="IPR036188">
    <property type="entry name" value="FAD/NAD-bd_sf"/>
</dbReference>
<evidence type="ECO:0000256" key="14">
    <source>
        <dbReference type="RuleBase" id="RU366062"/>
    </source>
</evidence>
<evidence type="ECO:0000256" key="13">
    <source>
        <dbReference type="ARBA" id="ARBA00061592"/>
    </source>
</evidence>
<dbReference type="Proteomes" id="UP000474778">
    <property type="component" value="Unassembled WGS sequence"/>
</dbReference>
<proteinExistence type="inferred from homology"/>
<keyword evidence="9 14" id="KW-0274">FAD</keyword>